<evidence type="ECO:0000256" key="3">
    <source>
        <dbReference type="ARBA" id="ARBA00022989"/>
    </source>
</evidence>
<dbReference type="AlphaFoldDB" id="A0A1V9FHF2"/>
<dbReference type="Pfam" id="PF13564">
    <property type="entry name" value="DoxX_2"/>
    <property type="match status" value="1"/>
</dbReference>
<keyword evidence="7" id="KW-1185">Reference proteome</keyword>
<dbReference type="EMBL" id="LVYD01000113">
    <property type="protein sequence ID" value="OQP57793.1"/>
    <property type="molecule type" value="Genomic_DNA"/>
</dbReference>
<name>A0A1V9FHF2_9BACT</name>
<feature type="transmembrane region" description="Helical" evidence="5">
    <location>
        <begin position="41"/>
        <end position="64"/>
    </location>
</feature>
<evidence type="ECO:0000256" key="1">
    <source>
        <dbReference type="ARBA" id="ARBA00004141"/>
    </source>
</evidence>
<dbReference type="GO" id="GO:0016020">
    <property type="term" value="C:membrane"/>
    <property type="evidence" value="ECO:0007669"/>
    <property type="project" value="UniProtKB-SubCell"/>
</dbReference>
<dbReference type="InterPro" id="IPR016944">
    <property type="entry name" value="UCP030066"/>
</dbReference>
<accession>A0A1V9FHF2</accession>
<dbReference type="STRING" id="1703345.A3860_09205"/>
<keyword evidence="4 5" id="KW-0472">Membrane</keyword>
<comment type="subcellular location">
    <subcellularLocation>
        <location evidence="1">Membrane</location>
        <topology evidence="1">Multi-pass membrane protein</topology>
    </subcellularLocation>
</comment>
<dbReference type="OrthoDB" id="7960583at2"/>
<dbReference type="Proteomes" id="UP000192796">
    <property type="component" value="Unassembled WGS sequence"/>
</dbReference>
<gene>
    <name evidence="6" type="ORF">A3860_09205</name>
</gene>
<feature type="transmembrane region" description="Helical" evidence="5">
    <location>
        <begin position="73"/>
        <end position="93"/>
    </location>
</feature>
<evidence type="ECO:0000256" key="2">
    <source>
        <dbReference type="ARBA" id="ARBA00022692"/>
    </source>
</evidence>
<evidence type="ECO:0000313" key="6">
    <source>
        <dbReference type="EMBL" id="OQP57793.1"/>
    </source>
</evidence>
<organism evidence="6 7">
    <name type="scientific">Niastella vici</name>
    <dbReference type="NCBI Taxonomy" id="1703345"/>
    <lineage>
        <taxon>Bacteria</taxon>
        <taxon>Pseudomonadati</taxon>
        <taxon>Bacteroidota</taxon>
        <taxon>Chitinophagia</taxon>
        <taxon>Chitinophagales</taxon>
        <taxon>Chitinophagaceae</taxon>
        <taxon>Niastella</taxon>
    </lineage>
</organism>
<feature type="transmembrane region" description="Helical" evidence="5">
    <location>
        <begin position="7"/>
        <end position="29"/>
    </location>
</feature>
<evidence type="ECO:0000256" key="4">
    <source>
        <dbReference type="ARBA" id="ARBA00023136"/>
    </source>
</evidence>
<dbReference type="InterPro" id="IPR032808">
    <property type="entry name" value="DoxX"/>
</dbReference>
<keyword evidence="2 5" id="KW-0812">Transmembrane</keyword>
<dbReference type="PIRSF" id="PIRSF030066">
    <property type="entry name" value="UCP030066"/>
    <property type="match status" value="1"/>
</dbReference>
<reference evidence="6 7" key="1">
    <citation type="submission" date="2016-03" db="EMBL/GenBank/DDBJ databases">
        <title>Niastella vici sp. nov., isolated from farmland soil.</title>
        <authorList>
            <person name="Chen L."/>
            <person name="Wang D."/>
            <person name="Yang S."/>
            <person name="Wang G."/>
        </authorList>
    </citation>
    <scope>NUCLEOTIDE SEQUENCE [LARGE SCALE GENOMIC DNA]</scope>
    <source>
        <strain evidence="6 7">DJ57</strain>
    </source>
</reference>
<feature type="transmembrane region" description="Helical" evidence="5">
    <location>
        <begin position="99"/>
        <end position="115"/>
    </location>
</feature>
<comment type="caution">
    <text evidence="6">The sequence shown here is derived from an EMBL/GenBank/DDBJ whole genome shotgun (WGS) entry which is preliminary data.</text>
</comment>
<keyword evidence="3 5" id="KW-1133">Transmembrane helix</keyword>
<sequence>MTKRNKIIYWIATLWLSLGMVATGIVQLLKVPAEASKMAFLGYPLYILTILGIWKLLGVIAVLIPKFPLLKEWAYAGFFFAMSGAVFSHFASGSAAKEFFGPILLILLTVLSWYFRPADRRPISITNK</sequence>
<evidence type="ECO:0000313" key="7">
    <source>
        <dbReference type="Proteomes" id="UP000192796"/>
    </source>
</evidence>
<protein>
    <submittedName>
        <fullName evidence="6">DoxX-like family protein</fullName>
    </submittedName>
</protein>
<evidence type="ECO:0000256" key="5">
    <source>
        <dbReference type="SAM" id="Phobius"/>
    </source>
</evidence>
<proteinExistence type="predicted"/>
<dbReference type="RefSeq" id="WP_081155698.1">
    <property type="nucleotide sequence ID" value="NZ_LVYD01000113.1"/>
</dbReference>